<gene>
    <name evidence="3" type="ORF">HS088_TW07G00841</name>
</gene>
<dbReference type="GO" id="GO:0005634">
    <property type="term" value="C:nucleus"/>
    <property type="evidence" value="ECO:0007669"/>
    <property type="project" value="TreeGrafter"/>
</dbReference>
<proteinExistence type="predicted"/>
<feature type="region of interest" description="Disordered" evidence="1">
    <location>
        <begin position="86"/>
        <end position="107"/>
    </location>
</feature>
<evidence type="ECO:0000313" key="3">
    <source>
        <dbReference type="EMBL" id="KAF5745258.1"/>
    </source>
</evidence>
<evidence type="ECO:0000313" key="4">
    <source>
        <dbReference type="Proteomes" id="UP000593562"/>
    </source>
</evidence>
<comment type="caution">
    <text evidence="3">The sequence shown here is derived from an EMBL/GenBank/DDBJ whole genome shotgun (WGS) entry which is preliminary data.</text>
</comment>
<keyword evidence="4" id="KW-1185">Reference proteome</keyword>
<dbReference type="EMBL" id="JAAARO010000007">
    <property type="protein sequence ID" value="KAF5745258.1"/>
    <property type="molecule type" value="Genomic_DNA"/>
</dbReference>
<dbReference type="InParanoid" id="A0A7J7DG53"/>
<sequence>MSPACNLDLDHHSGSRREINCLRPSLLRIHKDSHLIHKSTSSNSWSSSVLAPKQQQRRPVITYTHSPKIIHTKPEDFMGLVQKLTGRSSSGDQKIAPQTADSKSETNVIRENCDGGGVDLNEQNYCLADIPLFTPTSAAHFFCSPNKAYFLAK</sequence>
<organism evidence="3 4">
    <name type="scientific">Tripterygium wilfordii</name>
    <name type="common">Thunder God vine</name>
    <dbReference type="NCBI Taxonomy" id="458696"/>
    <lineage>
        <taxon>Eukaryota</taxon>
        <taxon>Viridiplantae</taxon>
        <taxon>Streptophyta</taxon>
        <taxon>Embryophyta</taxon>
        <taxon>Tracheophyta</taxon>
        <taxon>Spermatophyta</taxon>
        <taxon>Magnoliopsida</taxon>
        <taxon>eudicotyledons</taxon>
        <taxon>Gunneridae</taxon>
        <taxon>Pentapetalae</taxon>
        <taxon>rosids</taxon>
        <taxon>fabids</taxon>
        <taxon>Celastrales</taxon>
        <taxon>Celastraceae</taxon>
        <taxon>Tripterygium</taxon>
    </lineage>
</organism>
<name>A0A7J7DG53_TRIWF</name>
<dbReference type="PANTHER" id="PTHR33143">
    <property type="entry name" value="F16F4.1 PROTEIN-RELATED"/>
    <property type="match status" value="1"/>
</dbReference>
<dbReference type="InterPro" id="IPR008889">
    <property type="entry name" value="VQ"/>
</dbReference>
<protein>
    <submittedName>
        <fullName evidence="3">Protein MKS1</fullName>
    </submittedName>
</protein>
<dbReference type="Proteomes" id="UP000593562">
    <property type="component" value="Unassembled WGS sequence"/>
</dbReference>
<feature type="domain" description="VQ" evidence="2">
    <location>
        <begin position="64"/>
        <end position="90"/>
    </location>
</feature>
<reference evidence="3 4" key="1">
    <citation type="journal article" date="2020" name="Nat. Commun.">
        <title>Genome of Tripterygium wilfordii and identification of cytochrome P450 involved in triptolide biosynthesis.</title>
        <authorList>
            <person name="Tu L."/>
            <person name="Su P."/>
            <person name="Zhang Z."/>
            <person name="Gao L."/>
            <person name="Wang J."/>
            <person name="Hu T."/>
            <person name="Zhou J."/>
            <person name="Zhang Y."/>
            <person name="Zhao Y."/>
            <person name="Liu Y."/>
            <person name="Song Y."/>
            <person name="Tong Y."/>
            <person name="Lu Y."/>
            <person name="Yang J."/>
            <person name="Xu C."/>
            <person name="Jia M."/>
            <person name="Peters R.J."/>
            <person name="Huang L."/>
            <person name="Gao W."/>
        </authorList>
    </citation>
    <scope>NUCLEOTIDE SEQUENCE [LARGE SCALE GENOMIC DNA]</scope>
    <source>
        <strain evidence="4">cv. XIE 37</strain>
        <tissue evidence="3">Leaf</tissue>
    </source>
</reference>
<evidence type="ECO:0000259" key="2">
    <source>
        <dbReference type="Pfam" id="PF05678"/>
    </source>
</evidence>
<evidence type="ECO:0000256" key="1">
    <source>
        <dbReference type="SAM" id="MobiDB-lite"/>
    </source>
</evidence>
<dbReference type="InterPro" id="IPR039607">
    <property type="entry name" value="VQ_8/17/18/20/21/25"/>
</dbReference>
<dbReference type="Pfam" id="PF05678">
    <property type="entry name" value="VQ"/>
    <property type="match status" value="1"/>
</dbReference>
<accession>A0A7J7DG53</accession>
<dbReference type="AlphaFoldDB" id="A0A7J7DG53"/>
<dbReference type="PANTHER" id="PTHR33143:SF76">
    <property type="entry name" value="VQ MOTIF-CONTAINING PROTEIN 8, CHLOROPLASTIC"/>
    <property type="match status" value="1"/>
</dbReference>